<dbReference type="AlphaFoldDB" id="A0A9W7L6C5"/>
<accession>A0A9W7L6C5</accession>
<dbReference type="OrthoDB" id="202764at2759"/>
<dbReference type="CDD" id="cd09487">
    <property type="entry name" value="SAM_superfamily"/>
    <property type="match status" value="1"/>
</dbReference>
<dbReference type="EMBL" id="BRYA01000929">
    <property type="protein sequence ID" value="GMI35873.1"/>
    <property type="molecule type" value="Genomic_DNA"/>
</dbReference>
<organism evidence="2 3">
    <name type="scientific">Triparma columacea</name>
    <dbReference type="NCBI Taxonomy" id="722753"/>
    <lineage>
        <taxon>Eukaryota</taxon>
        <taxon>Sar</taxon>
        <taxon>Stramenopiles</taxon>
        <taxon>Ochrophyta</taxon>
        <taxon>Bolidophyceae</taxon>
        <taxon>Parmales</taxon>
        <taxon>Triparmaceae</taxon>
        <taxon>Triparma</taxon>
    </lineage>
</organism>
<dbReference type="Proteomes" id="UP001165065">
    <property type="component" value="Unassembled WGS sequence"/>
</dbReference>
<dbReference type="Pfam" id="PF07647">
    <property type="entry name" value="SAM_2"/>
    <property type="match status" value="1"/>
</dbReference>
<dbReference type="InterPro" id="IPR013761">
    <property type="entry name" value="SAM/pointed_sf"/>
</dbReference>
<evidence type="ECO:0000259" key="1">
    <source>
        <dbReference type="SMART" id="SM00454"/>
    </source>
</evidence>
<evidence type="ECO:0000313" key="2">
    <source>
        <dbReference type="EMBL" id="GMI35873.1"/>
    </source>
</evidence>
<dbReference type="Gene3D" id="1.10.150.50">
    <property type="entry name" value="Transcription Factor, Ets-1"/>
    <property type="match status" value="1"/>
</dbReference>
<comment type="caution">
    <text evidence="2">The sequence shown here is derived from an EMBL/GenBank/DDBJ whole genome shotgun (WGS) entry which is preliminary data.</text>
</comment>
<reference evidence="3" key="1">
    <citation type="journal article" date="2023" name="Commun. Biol.">
        <title>Genome analysis of Parmales, the sister group of diatoms, reveals the evolutionary specialization of diatoms from phago-mixotrophs to photoautotrophs.</title>
        <authorList>
            <person name="Ban H."/>
            <person name="Sato S."/>
            <person name="Yoshikawa S."/>
            <person name="Yamada K."/>
            <person name="Nakamura Y."/>
            <person name="Ichinomiya M."/>
            <person name="Sato N."/>
            <person name="Blanc-Mathieu R."/>
            <person name="Endo H."/>
            <person name="Kuwata A."/>
            <person name="Ogata H."/>
        </authorList>
    </citation>
    <scope>NUCLEOTIDE SEQUENCE [LARGE SCALE GENOMIC DNA]</scope>
</reference>
<name>A0A9W7L6C5_9STRA</name>
<dbReference type="SMART" id="SM00454">
    <property type="entry name" value="SAM"/>
    <property type="match status" value="1"/>
</dbReference>
<dbReference type="InterPro" id="IPR001660">
    <property type="entry name" value="SAM"/>
</dbReference>
<keyword evidence="3" id="KW-1185">Reference proteome</keyword>
<sequence length="129" mass="13522">MPPAAAPAAPSAPGIPRRLLSTLTVKEVGFILVSLGLDKHVDNFTRFGIDGVVLAALKTEKDLDGELGISSHVQRLNLLSHIKDWTDKKGVPLELVKPRVVNIASASGPNFVSGLLNPPQSAPGTSTTP</sequence>
<evidence type="ECO:0000313" key="3">
    <source>
        <dbReference type="Proteomes" id="UP001165065"/>
    </source>
</evidence>
<feature type="domain" description="SAM" evidence="1">
    <location>
        <begin position="20"/>
        <end position="88"/>
    </location>
</feature>
<protein>
    <recommendedName>
        <fullName evidence="1">SAM domain-containing protein</fullName>
    </recommendedName>
</protein>
<dbReference type="SUPFAM" id="SSF47769">
    <property type="entry name" value="SAM/Pointed domain"/>
    <property type="match status" value="1"/>
</dbReference>
<gene>
    <name evidence="2" type="ORF">TrCOL_g534</name>
</gene>
<proteinExistence type="predicted"/>